<dbReference type="Proteomes" id="UP000242715">
    <property type="component" value="Unassembled WGS sequence"/>
</dbReference>
<evidence type="ECO:0008006" key="3">
    <source>
        <dbReference type="Google" id="ProtNLM"/>
    </source>
</evidence>
<dbReference type="EMBL" id="DF973336">
    <property type="protein sequence ID" value="GAU26479.1"/>
    <property type="molecule type" value="Genomic_DNA"/>
</dbReference>
<evidence type="ECO:0000313" key="2">
    <source>
        <dbReference type="Proteomes" id="UP000242715"/>
    </source>
</evidence>
<proteinExistence type="predicted"/>
<organism evidence="1 2">
    <name type="scientific">Trifolium subterraneum</name>
    <name type="common">Subterranean clover</name>
    <dbReference type="NCBI Taxonomy" id="3900"/>
    <lineage>
        <taxon>Eukaryota</taxon>
        <taxon>Viridiplantae</taxon>
        <taxon>Streptophyta</taxon>
        <taxon>Embryophyta</taxon>
        <taxon>Tracheophyta</taxon>
        <taxon>Spermatophyta</taxon>
        <taxon>Magnoliopsida</taxon>
        <taxon>eudicotyledons</taxon>
        <taxon>Gunneridae</taxon>
        <taxon>Pentapetalae</taxon>
        <taxon>rosids</taxon>
        <taxon>fabids</taxon>
        <taxon>Fabales</taxon>
        <taxon>Fabaceae</taxon>
        <taxon>Papilionoideae</taxon>
        <taxon>50 kb inversion clade</taxon>
        <taxon>NPAAA clade</taxon>
        <taxon>Hologalegina</taxon>
        <taxon>IRL clade</taxon>
        <taxon>Trifolieae</taxon>
        <taxon>Trifolium</taxon>
    </lineage>
</organism>
<gene>
    <name evidence="1" type="ORF">TSUD_294480</name>
</gene>
<evidence type="ECO:0000313" key="1">
    <source>
        <dbReference type="EMBL" id="GAU26479.1"/>
    </source>
</evidence>
<sequence length="103" mass="11531">MLVEGKSCWKDVLEAKYGKVGRGELKLKNINNVSFWWKDLVTLGEVRGVVGEWTQHVFTKLCSGGSTKFWTNAWVGGATLKEIFSRLFDMSTQASQTIKEVGS</sequence>
<accession>A0A2Z6N4S9</accession>
<protein>
    <recommendedName>
        <fullName evidence="3">Reverse transcriptase zinc-binding domain-containing protein</fullName>
    </recommendedName>
</protein>
<keyword evidence="2" id="KW-1185">Reference proteome</keyword>
<name>A0A2Z6N4S9_TRISU</name>
<dbReference type="AlphaFoldDB" id="A0A2Z6N4S9"/>
<dbReference type="OrthoDB" id="1435349at2759"/>
<reference evidence="2" key="1">
    <citation type="journal article" date="2017" name="Front. Plant Sci.">
        <title>Climate Clever Clovers: New Paradigm to Reduce the Environmental Footprint of Ruminants by Breeding Low Methanogenic Forages Utilizing Haplotype Variation.</title>
        <authorList>
            <person name="Kaur P."/>
            <person name="Appels R."/>
            <person name="Bayer P.E."/>
            <person name="Keeble-Gagnere G."/>
            <person name="Wang J."/>
            <person name="Hirakawa H."/>
            <person name="Shirasawa K."/>
            <person name="Vercoe P."/>
            <person name="Stefanova K."/>
            <person name="Durmic Z."/>
            <person name="Nichols P."/>
            <person name="Revell C."/>
            <person name="Isobe S.N."/>
            <person name="Edwards D."/>
            <person name="Erskine W."/>
        </authorList>
    </citation>
    <scope>NUCLEOTIDE SEQUENCE [LARGE SCALE GENOMIC DNA]</scope>
    <source>
        <strain evidence="2">cv. Daliak</strain>
    </source>
</reference>